<feature type="signal peptide" evidence="1">
    <location>
        <begin position="1"/>
        <end position="27"/>
    </location>
</feature>
<comment type="caution">
    <text evidence="4">The sequence shown here is derived from an EMBL/GenBank/DDBJ whole genome shotgun (WGS) entry which is preliminary data.</text>
</comment>
<evidence type="ECO:0000313" key="4">
    <source>
        <dbReference type="EMBL" id="MBP2115645.1"/>
    </source>
</evidence>
<dbReference type="PANTHER" id="PTHR40446:SF2">
    <property type="entry name" value="N-ACETYLGLUCOSAMINE-1-PHOSPHODIESTER ALPHA-N-ACETYLGLUCOSAMINIDASE"/>
    <property type="match status" value="1"/>
</dbReference>
<accession>A0ABS4P1R7</accession>
<reference evidence="4 5" key="1">
    <citation type="submission" date="2021-03" db="EMBL/GenBank/DDBJ databases">
        <title>Genomic Encyclopedia of Type Strains, Phase IV (KMG-IV): sequencing the most valuable type-strain genomes for metagenomic binning, comparative biology and taxonomic classification.</title>
        <authorList>
            <person name="Goeker M."/>
        </authorList>
    </citation>
    <scope>NUCLEOTIDE SEQUENCE [LARGE SCALE GENOMIC DNA]</scope>
    <source>
        <strain evidence="4 5">DSM 101953</strain>
    </source>
</reference>
<dbReference type="Pfam" id="PF09992">
    <property type="entry name" value="NAGPA"/>
    <property type="match status" value="1"/>
</dbReference>
<dbReference type="InterPro" id="IPR012854">
    <property type="entry name" value="Cu_amine_oxidase-like_N"/>
</dbReference>
<gene>
    <name evidence="4" type="ORF">J2Z70_005843</name>
</gene>
<evidence type="ECO:0000259" key="2">
    <source>
        <dbReference type="Pfam" id="PF07833"/>
    </source>
</evidence>
<proteinExistence type="predicted"/>
<dbReference type="Proteomes" id="UP000773462">
    <property type="component" value="Unassembled WGS sequence"/>
</dbReference>
<dbReference type="SUPFAM" id="SSF55383">
    <property type="entry name" value="Copper amine oxidase, domain N"/>
    <property type="match status" value="1"/>
</dbReference>
<sequence>MKKMLTLFTAFCLLAVLLPALQSGAAAAPQAKLAVYVDKENHSFIPVRFLNGFAGIQSVLTASGGQIEISRGENSISFTPGKPGASVNGKPVTASVRPFSENGTTYVPLSLVSQTLGIQLQWNKEAGSLTLTSGAETGTAETATLPVQNGSLIKSGSPAVVSGHHTYKVGGRSFSVQTVTVSLLHPSVKLDAVLAGNTVGKTEALASIAKRSNAAAAINGTFFAAYTDGAFKVPYGYIISGGKMLKNSSGDKRAVFAYDSNMLAELIPGSEFKARFDSGSVLGALQAGPRLLVNGKVALNVAAEGFRDPKILTGGGARSALGITRDHKLILLTSGGATIPQLAEIMKQAGAYQAMNLDGGASSGLYYNGKYLTTPGRLISNALVVQTK</sequence>
<dbReference type="Gene3D" id="3.30.457.10">
    <property type="entry name" value="Copper amine oxidase-like, N-terminal domain"/>
    <property type="match status" value="1"/>
</dbReference>
<evidence type="ECO:0000259" key="3">
    <source>
        <dbReference type="Pfam" id="PF09992"/>
    </source>
</evidence>
<protein>
    <submittedName>
        <fullName evidence="4">Exopolysaccharide biosynthesis protein</fullName>
    </submittedName>
</protein>
<feature type="chain" id="PRO_5045245687" evidence="1">
    <location>
        <begin position="28"/>
        <end position="388"/>
    </location>
</feature>
<dbReference type="PANTHER" id="PTHR40446">
    <property type="entry name" value="N-ACETYLGLUCOSAMINE-1-PHOSPHODIESTER ALPHA-N-ACETYLGLUCOSAMINIDASE"/>
    <property type="match status" value="1"/>
</dbReference>
<dbReference type="InterPro" id="IPR018711">
    <property type="entry name" value="NAGPA"/>
</dbReference>
<dbReference type="Pfam" id="PF07833">
    <property type="entry name" value="Cu_amine_oxidN1"/>
    <property type="match status" value="1"/>
</dbReference>
<organism evidence="4 5">
    <name type="scientific">Paenibacillus silagei</name>
    <dbReference type="NCBI Taxonomy" id="1670801"/>
    <lineage>
        <taxon>Bacteria</taxon>
        <taxon>Bacillati</taxon>
        <taxon>Bacillota</taxon>
        <taxon>Bacilli</taxon>
        <taxon>Bacillales</taxon>
        <taxon>Paenibacillaceae</taxon>
        <taxon>Paenibacillus</taxon>
    </lineage>
</organism>
<keyword evidence="5" id="KW-1185">Reference proteome</keyword>
<feature type="domain" description="Copper amine oxidase-like N-terminal" evidence="2">
    <location>
        <begin position="34"/>
        <end position="129"/>
    </location>
</feature>
<name>A0ABS4P1R7_9BACL</name>
<evidence type="ECO:0000313" key="5">
    <source>
        <dbReference type="Proteomes" id="UP000773462"/>
    </source>
</evidence>
<keyword evidence="1" id="KW-0732">Signal</keyword>
<dbReference type="RefSeq" id="WP_209878807.1">
    <property type="nucleotide sequence ID" value="NZ_JAGGLV010000029.1"/>
</dbReference>
<evidence type="ECO:0000256" key="1">
    <source>
        <dbReference type="SAM" id="SignalP"/>
    </source>
</evidence>
<dbReference type="InterPro" id="IPR036582">
    <property type="entry name" value="Mao_N_sf"/>
</dbReference>
<feature type="domain" description="Phosphodiester glycosidase" evidence="3">
    <location>
        <begin position="213"/>
        <end position="385"/>
    </location>
</feature>
<dbReference type="EMBL" id="JAGGLV010000029">
    <property type="protein sequence ID" value="MBP2115645.1"/>
    <property type="molecule type" value="Genomic_DNA"/>
</dbReference>